<dbReference type="InterPro" id="IPR028098">
    <property type="entry name" value="Glyco_trans_4-like_N"/>
</dbReference>
<evidence type="ECO:0000259" key="1">
    <source>
        <dbReference type="Pfam" id="PF00534"/>
    </source>
</evidence>
<dbReference type="SUPFAM" id="SSF53756">
    <property type="entry name" value="UDP-Glycosyltransferase/glycogen phosphorylase"/>
    <property type="match status" value="1"/>
</dbReference>
<proteinExistence type="predicted"/>
<feature type="domain" description="Glycosyl transferase family 1" evidence="1">
    <location>
        <begin position="186"/>
        <end position="350"/>
    </location>
</feature>
<dbReference type="PANTHER" id="PTHR12526:SF630">
    <property type="entry name" value="GLYCOSYLTRANSFERASE"/>
    <property type="match status" value="1"/>
</dbReference>
<evidence type="ECO:0000313" key="4">
    <source>
        <dbReference type="Proteomes" id="UP000323521"/>
    </source>
</evidence>
<organism evidence="3 4">
    <name type="scientific">Formimonas warabiya</name>
    <dbReference type="NCBI Taxonomy" id="1761012"/>
    <lineage>
        <taxon>Bacteria</taxon>
        <taxon>Bacillati</taxon>
        <taxon>Bacillota</taxon>
        <taxon>Clostridia</taxon>
        <taxon>Eubacteriales</taxon>
        <taxon>Peptococcaceae</taxon>
        <taxon>Candidatus Formimonas</taxon>
    </lineage>
</organism>
<dbReference type="KEGG" id="fwa:DCMF_25830"/>
<feature type="domain" description="Glycosyltransferase subfamily 4-like N-terminal" evidence="2">
    <location>
        <begin position="13"/>
        <end position="176"/>
    </location>
</feature>
<name>A0A3G1KZ92_FORW1</name>
<dbReference type="CDD" id="cd03808">
    <property type="entry name" value="GT4_CapM-like"/>
    <property type="match status" value="1"/>
</dbReference>
<dbReference type="EMBL" id="CP017634">
    <property type="protein sequence ID" value="ATW27717.1"/>
    <property type="molecule type" value="Genomic_DNA"/>
</dbReference>
<gene>
    <name evidence="3" type="ORF">DCMF_25830</name>
</gene>
<evidence type="ECO:0008006" key="5">
    <source>
        <dbReference type="Google" id="ProtNLM"/>
    </source>
</evidence>
<dbReference type="AlphaFoldDB" id="A0A3G1KZ92"/>
<evidence type="ECO:0000313" key="3">
    <source>
        <dbReference type="EMBL" id="ATW27717.1"/>
    </source>
</evidence>
<dbReference type="InterPro" id="IPR001296">
    <property type="entry name" value="Glyco_trans_1"/>
</dbReference>
<dbReference type="Pfam" id="PF13439">
    <property type="entry name" value="Glyco_transf_4"/>
    <property type="match status" value="1"/>
</dbReference>
<dbReference type="PANTHER" id="PTHR12526">
    <property type="entry name" value="GLYCOSYLTRANSFERASE"/>
    <property type="match status" value="1"/>
</dbReference>
<sequence length="373" mass="41659">MIKILQVITLSEIGGAQKVLFDIVRSLNRKESFEFHVACAPGGELVEWLKSMEIKVFELPELVRPISPGRDLAAFIKLHRIIKENKYEVVHCHSSKAGILGRLAAKLTGVPRIVFTVHGWGVTPLQSPLKRFVFGFFERLAGKAATDVICVSKADFEMGKGFVPGKKLKVIYNGVESLKGSPGGLRQEIDVGEKDVIVGMAARLKEPKDPLFLLKTAEKILQKHQTGVYFVLVGDGPLREECDDFIRANKLQSRIHLLGTRPDLIHLYQDFDVFALFSSWEGLPLTICEAMMAGLPVVASQVGGVGEQVTQGWNGFLLDKHDVDKAADYVNRLILNEALRKQMGENSKKRAEELFRIERMTEAYKELYLASNK</sequence>
<dbReference type="Pfam" id="PF00534">
    <property type="entry name" value="Glycos_transf_1"/>
    <property type="match status" value="1"/>
</dbReference>
<dbReference type="GO" id="GO:0016757">
    <property type="term" value="F:glycosyltransferase activity"/>
    <property type="evidence" value="ECO:0007669"/>
    <property type="project" value="InterPro"/>
</dbReference>
<accession>A0A3G1KZ92</accession>
<dbReference type="Proteomes" id="UP000323521">
    <property type="component" value="Chromosome"/>
</dbReference>
<reference evidence="3 4" key="1">
    <citation type="submission" date="2016-10" db="EMBL/GenBank/DDBJ databases">
        <title>Complete Genome Sequence of Peptococcaceae strain DCMF.</title>
        <authorList>
            <person name="Edwards R.J."/>
            <person name="Holland S.I."/>
            <person name="Deshpande N.P."/>
            <person name="Wong Y.K."/>
            <person name="Ertan H."/>
            <person name="Manefield M."/>
            <person name="Russell T.L."/>
            <person name="Lee M.J."/>
        </authorList>
    </citation>
    <scope>NUCLEOTIDE SEQUENCE [LARGE SCALE GENOMIC DNA]</scope>
    <source>
        <strain evidence="3 4">DCMF</strain>
    </source>
</reference>
<dbReference type="Gene3D" id="3.40.50.2000">
    <property type="entry name" value="Glycogen Phosphorylase B"/>
    <property type="match status" value="2"/>
</dbReference>
<dbReference type="RefSeq" id="WP_214658914.1">
    <property type="nucleotide sequence ID" value="NZ_CP017634.1"/>
</dbReference>
<evidence type="ECO:0000259" key="2">
    <source>
        <dbReference type="Pfam" id="PF13439"/>
    </source>
</evidence>
<keyword evidence="4" id="KW-1185">Reference proteome</keyword>
<protein>
    <recommendedName>
        <fullName evidence="5">Glycosyltransferase family 4 protein</fullName>
    </recommendedName>
</protein>